<dbReference type="PANTHER" id="PTHR30204">
    <property type="entry name" value="REDOX-CYCLING DRUG-SENSING TRANSCRIPTIONAL ACTIVATOR SOXR"/>
    <property type="match status" value="1"/>
</dbReference>
<dbReference type="PRINTS" id="PR00040">
    <property type="entry name" value="HTHMERR"/>
</dbReference>
<dbReference type="Gene3D" id="1.10.490.50">
    <property type="entry name" value="Antibiotic binding domain of TipA-like multidrug resistance regulators"/>
    <property type="match status" value="1"/>
</dbReference>
<evidence type="ECO:0000256" key="4">
    <source>
        <dbReference type="ARBA" id="ARBA00023163"/>
    </source>
</evidence>
<reference evidence="6 7" key="1">
    <citation type="submission" date="2023-05" db="EMBL/GenBank/DDBJ databases">
        <title>Lithophilousrod everest ZFBP1038 complete genpme.</title>
        <authorList>
            <person name="Tian M."/>
        </authorList>
    </citation>
    <scope>NUCLEOTIDE SEQUENCE [LARGE SCALE GENOMIC DNA]</scope>
    <source>
        <strain evidence="6 7">ZFBP1038</strain>
    </source>
</reference>
<evidence type="ECO:0000256" key="1">
    <source>
        <dbReference type="ARBA" id="ARBA00022491"/>
    </source>
</evidence>
<dbReference type="InterPro" id="IPR012925">
    <property type="entry name" value="TipAS_dom"/>
</dbReference>
<gene>
    <name evidence="6" type="ORF">LWF01_00590</name>
</gene>
<sequence length="267" mass="29551">MNSSSADEAELVGAVARSLGVSVRTLHHWDTLGLASPSGRTSGKYRVYLPADVARLRRVLLFRELGIPLGEIPVLLNAGAVERREELERRRAELIEKICHLRKLAEDVDKILAADSSGVLLAEAEQLDVFGAGWDPSWSVAARRRWGDSAQWAEYAERSSKRKADDWRGIVESEQEITATLAQAMRDGTSPGSDVANALAERHRTAMSEYFHCTHSMHVLVARRYVTEPGFIESYDRAESGLAAWTKQIIDANALAKGIDPETAVWE</sequence>
<dbReference type="Pfam" id="PF13411">
    <property type="entry name" value="MerR_1"/>
    <property type="match status" value="1"/>
</dbReference>
<evidence type="ECO:0000259" key="5">
    <source>
        <dbReference type="PROSITE" id="PS50937"/>
    </source>
</evidence>
<name>A0ABY8QTN1_9MICO</name>
<dbReference type="InterPro" id="IPR000551">
    <property type="entry name" value="MerR-type_HTH_dom"/>
</dbReference>
<dbReference type="InterPro" id="IPR036244">
    <property type="entry name" value="TipA-like_antibiotic-bd"/>
</dbReference>
<dbReference type="SUPFAM" id="SSF46955">
    <property type="entry name" value="Putative DNA-binding domain"/>
    <property type="match status" value="1"/>
</dbReference>
<dbReference type="Gene3D" id="1.10.1660.10">
    <property type="match status" value="1"/>
</dbReference>
<evidence type="ECO:0000313" key="6">
    <source>
        <dbReference type="EMBL" id="WGW12297.1"/>
    </source>
</evidence>
<keyword evidence="4" id="KW-0804">Transcription</keyword>
<evidence type="ECO:0000256" key="3">
    <source>
        <dbReference type="ARBA" id="ARBA00023125"/>
    </source>
</evidence>
<keyword evidence="7" id="KW-1185">Reference proteome</keyword>
<evidence type="ECO:0000256" key="2">
    <source>
        <dbReference type="ARBA" id="ARBA00023015"/>
    </source>
</evidence>
<dbReference type="InterPro" id="IPR047057">
    <property type="entry name" value="MerR_fam"/>
</dbReference>
<dbReference type="EMBL" id="CP090958">
    <property type="protein sequence ID" value="WGW12297.1"/>
    <property type="molecule type" value="Genomic_DNA"/>
</dbReference>
<feature type="domain" description="HTH merR-type" evidence="5">
    <location>
        <begin position="12"/>
        <end position="78"/>
    </location>
</feature>
<dbReference type="RefSeq" id="WP_349639096.1">
    <property type="nucleotide sequence ID" value="NZ_CP090958.1"/>
</dbReference>
<proteinExistence type="predicted"/>
<dbReference type="PANTHER" id="PTHR30204:SF69">
    <property type="entry name" value="MERR-FAMILY TRANSCRIPTIONAL REGULATOR"/>
    <property type="match status" value="1"/>
</dbReference>
<dbReference type="Pfam" id="PF07739">
    <property type="entry name" value="TipAS"/>
    <property type="match status" value="1"/>
</dbReference>
<evidence type="ECO:0000313" key="7">
    <source>
        <dbReference type="Proteomes" id="UP001209083"/>
    </source>
</evidence>
<dbReference type="CDD" id="cd01106">
    <property type="entry name" value="HTH_TipAL-Mta"/>
    <property type="match status" value="1"/>
</dbReference>
<protein>
    <submittedName>
        <fullName evidence="6">MerR family transcriptional regulator</fullName>
    </submittedName>
</protein>
<keyword evidence="3" id="KW-0238">DNA-binding</keyword>
<organism evidence="6 7">
    <name type="scientific">Saxibacter everestensis</name>
    <dbReference type="NCBI Taxonomy" id="2909229"/>
    <lineage>
        <taxon>Bacteria</taxon>
        <taxon>Bacillati</taxon>
        <taxon>Actinomycetota</taxon>
        <taxon>Actinomycetes</taxon>
        <taxon>Micrococcales</taxon>
        <taxon>Brevibacteriaceae</taxon>
        <taxon>Saxibacter</taxon>
    </lineage>
</organism>
<dbReference type="InterPro" id="IPR009061">
    <property type="entry name" value="DNA-bd_dom_put_sf"/>
</dbReference>
<keyword evidence="1" id="KW-0678">Repressor</keyword>
<dbReference type="PROSITE" id="PS50937">
    <property type="entry name" value="HTH_MERR_2"/>
    <property type="match status" value="1"/>
</dbReference>
<keyword evidence="2" id="KW-0805">Transcription regulation</keyword>
<dbReference type="SUPFAM" id="SSF89082">
    <property type="entry name" value="Antibiotic binding domain of TipA-like multidrug resistance regulators"/>
    <property type="match status" value="1"/>
</dbReference>
<dbReference type="SMART" id="SM00422">
    <property type="entry name" value="HTH_MERR"/>
    <property type="match status" value="1"/>
</dbReference>
<accession>A0ABY8QTN1</accession>
<dbReference type="Proteomes" id="UP001209083">
    <property type="component" value="Chromosome"/>
</dbReference>